<dbReference type="RefSeq" id="WP_390299551.1">
    <property type="nucleotide sequence ID" value="NZ_JBHSFU010000015.1"/>
</dbReference>
<organism evidence="2 3">
    <name type="scientific">Virgibacillus kekensis</name>
    <dbReference type="NCBI Taxonomy" id="202261"/>
    <lineage>
        <taxon>Bacteria</taxon>
        <taxon>Bacillati</taxon>
        <taxon>Bacillota</taxon>
        <taxon>Bacilli</taxon>
        <taxon>Bacillales</taxon>
        <taxon>Bacillaceae</taxon>
        <taxon>Virgibacillus</taxon>
    </lineage>
</organism>
<sequence length="205" mass="23905">MALLILLLTINLFTEERKARKDPELVKDEETESINEETNMEPESKYQKIHIEIDSEVYQDFFNDVPRDASSNSKSKTITLIERAAMSVNPKGETQIPDPEKLNSFFDGGNDELMVLHQKNNTDNTGKLIRVLAEKPFVLKQARDLVENERIKNDLNYLAKELFKLEFYRISEMKEFITAYEKYVSIQKKILKIYYAIESVTKIKS</sequence>
<proteinExistence type="predicted"/>
<keyword evidence="3" id="KW-1185">Reference proteome</keyword>
<comment type="caution">
    <text evidence="2">The sequence shown here is derived from an EMBL/GenBank/DDBJ whole genome shotgun (WGS) entry which is preliminary data.</text>
</comment>
<feature type="compositionally biased region" description="Acidic residues" evidence="1">
    <location>
        <begin position="29"/>
        <end position="40"/>
    </location>
</feature>
<evidence type="ECO:0000313" key="3">
    <source>
        <dbReference type="Proteomes" id="UP001595989"/>
    </source>
</evidence>
<feature type="compositionally biased region" description="Basic and acidic residues" evidence="1">
    <location>
        <begin position="19"/>
        <end position="28"/>
    </location>
</feature>
<feature type="region of interest" description="Disordered" evidence="1">
    <location>
        <begin position="19"/>
        <end position="44"/>
    </location>
</feature>
<protein>
    <submittedName>
        <fullName evidence="2">Uncharacterized protein</fullName>
    </submittedName>
</protein>
<evidence type="ECO:0000256" key="1">
    <source>
        <dbReference type="SAM" id="MobiDB-lite"/>
    </source>
</evidence>
<evidence type="ECO:0000313" key="2">
    <source>
        <dbReference type="EMBL" id="MFC4560090.1"/>
    </source>
</evidence>
<dbReference type="Proteomes" id="UP001595989">
    <property type="component" value="Unassembled WGS sequence"/>
</dbReference>
<accession>A0ABV9DMI1</accession>
<dbReference type="EMBL" id="JBHSFU010000015">
    <property type="protein sequence ID" value="MFC4560090.1"/>
    <property type="molecule type" value="Genomic_DNA"/>
</dbReference>
<gene>
    <name evidence="2" type="ORF">ACFO3D_18180</name>
</gene>
<name>A0ABV9DMI1_9BACI</name>
<reference evidence="3" key="1">
    <citation type="journal article" date="2019" name="Int. J. Syst. Evol. Microbiol.">
        <title>The Global Catalogue of Microorganisms (GCM) 10K type strain sequencing project: providing services to taxonomists for standard genome sequencing and annotation.</title>
        <authorList>
            <consortium name="The Broad Institute Genomics Platform"/>
            <consortium name="The Broad Institute Genome Sequencing Center for Infectious Disease"/>
            <person name="Wu L."/>
            <person name="Ma J."/>
        </authorList>
    </citation>
    <scope>NUCLEOTIDE SEQUENCE [LARGE SCALE GENOMIC DNA]</scope>
    <source>
        <strain evidence="3">CGMCC 4.7426</strain>
    </source>
</reference>